<organism evidence="2 3">
    <name type="scientific">Parasedimentitalea huanghaiensis</name>
    <dbReference type="NCBI Taxonomy" id="2682100"/>
    <lineage>
        <taxon>Bacteria</taxon>
        <taxon>Pseudomonadati</taxon>
        <taxon>Pseudomonadota</taxon>
        <taxon>Alphaproteobacteria</taxon>
        <taxon>Rhodobacterales</taxon>
        <taxon>Paracoccaceae</taxon>
        <taxon>Parasedimentitalea</taxon>
    </lineage>
</organism>
<gene>
    <name evidence="2" type="ORF">GO984_16115</name>
</gene>
<dbReference type="Gene3D" id="3.30.70.100">
    <property type="match status" value="1"/>
</dbReference>
<accession>A0A6L6WIM5</accession>
<dbReference type="Pfam" id="PF07045">
    <property type="entry name" value="DUF1330"/>
    <property type="match status" value="1"/>
</dbReference>
<evidence type="ECO:0000313" key="3">
    <source>
        <dbReference type="Proteomes" id="UP000478892"/>
    </source>
</evidence>
<dbReference type="SUPFAM" id="SSF54909">
    <property type="entry name" value="Dimeric alpha+beta barrel"/>
    <property type="match status" value="1"/>
</dbReference>
<dbReference type="PANTHER" id="PTHR41521:SF4">
    <property type="entry name" value="BLR0684 PROTEIN"/>
    <property type="match status" value="1"/>
</dbReference>
<protein>
    <submittedName>
        <fullName evidence="2">DUF1330 domain-containing protein</fullName>
    </submittedName>
</protein>
<evidence type="ECO:0000259" key="1">
    <source>
        <dbReference type="Pfam" id="PF07045"/>
    </source>
</evidence>
<evidence type="ECO:0000313" key="2">
    <source>
        <dbReference type="EMBL" id="MVO17340.1"/>
    </source>
</evidence>
<proteinExistence type="predicted"/>
<comment type="caution">
    <text evidence="2">The sequence shown here is derived from an EMBL/GenBank/DDBJ whole genome shotgun (WGS) entry which is preliminary data.</text>
</comment>
<dbReference type="InterPro" id="IPR011008">
    <property type="entry name" value="Dimeric_a/b-barrel"/>
</dbReference>
<name>A0A6L6WIM5_9RHOB</name>
<dbReference type="PANTHER" id="PTHR41521">
    <property type="match status" value="1"/>
</dbReference>
<sequence length="96" mass="10850">MPVLIVSRVSIKDAEAMASYMEAAPETVAAYGGNYLARTPQIEVLEGAADYDRMVVVEFPDRTRALAWYESEEYRDLRQSRWNAAEAHIVVIPTEQ</sequence>
<dbReference type="RefSeq" id="WP_157023646.1">
    <property type="nucleotide sequence ID" value="NZ_WQLV01000010.1"/>
</dbReference>
<dbReference type="Proteomes" id="UP000478892">
    <property type="component" value="Unassembled WGS sequence"/>
</dbReference>
<dbReference type="EMBL" id="WQLV01000010">
    <property type="protein sequence ID" value="MVO17340.1"/>
    <property type="molecule type" value="Genomic_DNA"/>
</dbReference>
<reference evidence="2 3" key="1">
    <citation type="submission" date="2019-12" db="EMBL/GenBank/DDBJ databases">
        <authorList>
            <person name="Zhang Y.-J."/>
        </authorList>
    </citation>
    <scope>NUCLEOTIDE SEQUENCE [LARGE SCALE GENOMIC DNA]</scope>
    <source>
        <strain evidence="2 3">CY05</strain>
    </source>
</reference>
<dbReference type="InterPro" id="IPR010753">
    <property type="entry name" value="DUF1330"/>
</dbReference>
<keyword evidence="3" id="KW-1185">Reference proteome</keyword>
<dbReference type="AlphaFoldDB" id="A0A6L6WIM5"/>
<feature type="domain" description="DUF1330" evidence="1">
    <location>
        <begin position="3"/>
        <end position="93"/>
    </location>
</feature>